<evidence type="ECO:0000256" key="1">
    <source>
        <dbReference type="ARBA" id="ARBA00004275"/>
    </source>
</evidence>
<dbReference type="SUPFAM" id="SSF56801">
    <property type="entry name" value="Acetyl-CoA synthetase-like"/>
    <property type="match status" value="1"/>
</dbReference>
<dbReference type="GeneID" id="105263392"/>
<accession>A0A0C9QD54</accession>
<accession>A0A9R1TVF4</accession>
<proteinExistence type="inferred from homology"/>
<dbReference type="KEGG" id="fas:105263392"/>
<reference evidence="7" key="1">
    <citation type="submission" date="2015-01" db="EMBL/GenBank/DDBJ databases">
        <title>Transcriptome Assembly of Fopius arisanus.</title>
        <authorList>
            <person name="Geib S."/>
        </authorList>
    </citation>
    <scope>NUCLEOTIDE SEQUENCE</scope>
</reference>
<comment type="similarity">
    <text evidence="2">Belongs to the ATP-dependent AMP-binding enzyme family.</text>
</comment>
<evidence type="ECO:0000259" key="6">
    <source>
        <dbReference type="Pfam" id="PF13193"/>
    </source>
</evidence>
<keyword evidence="4" id="KW-0576">Peroxisome</keyword>
<dbReference type="PANTHER" id="PTHR24096">
    <property type="entry name" value="LONG-CHAIN-FATTY-ACID--COA LIGASE"/>
    <property type="match status" value="1"/>
</dbReference>
<dbReference type="PROSITE" id="PS00455">
    <property type="entry name" value="AMP_BINDING"/>
    <property type="match status" value="1"/>
</dbReference>
<evidence type="ECO:0000256" key="2">
    <source>
        <dbReference type="ARBA" id="ARBA00006432"/>
    </source>
</evidence>
<comment type="subcellular location">
    <subcellularLocation>
        <location evidence="1">Peroxisome</location>
    </subcellularLocation>
</comment>
<gene>
    <name evidence="7" type="primary">LUCI_8</name>
    <name evidence="9" type="synonym">LOC105263392</name>
    <name evidence="7" type="ORF">g.39941</name>
</gene>
<dbReference type="Pfam" id="PF00501">
    <property type="entry name" value="AMP-binding"/>
    <property type="match status" value="1"/>
</dbReference>
<feature type="domain" description="AMP-dependent synthetase/ligase" evidence="5">
    <location>
        <begin position="41"/>
        <end position="396"/>
    </location>
</feature>
<dbReference type="GO" id="GO:0005777">
    <property type="term" value="C:peroxisome"/>
    <property type="evidence" value="ECO:0007669"/>
    <property type="project" value="UniProtKB-SubCell"/>
</dbReference>
<reference evidence="9" key="2">
    <citation type="submission" date="2025-04" db="UniProtKB">
        <authorList>
            <consortium name="RefSeq"/>
        </authorList>
    </citation>
    <scope>IDENTIFICATION</scope>
    <source>
        <strain evidence="9">USDA-PBARC FA_bdor</strain>
        <tissue evidence="9">Whole organism</tissue>
    </source>
</reference>
<dbReference type="Gene3D" id="3.40.50.12780">
    <property type="entry name" value="N-terminal domain of ligase-like"/>
    <property type="match status" value="1"/>
</dbReference>
<dbReference type="Proteomes" id="UP000694866">
    <property type="component" value="Unplaced"/>
</dbReference>
<evidence type="ECO:0000313" key="8">
    <source>
        <dbReference type="Proteomes" id="UP000694866"/>
    </source>
</evidence>
<organism evidence="7">
    <name type="scientific">Fopius arisanus</name>
    <dbReference type="NCBI Taxonomy" id="64838"/>
    <lineage>
        <taxon>Eukaryota</taxon>
        <taxon>Metazoa</taxon>
        <taxon>Ecdysozoa</taxon>
        <taxon>Arthropoda</taxon>
        <taxon>Hexapoda</taxon>
        <taxon>Insecta</taxon>
        <taxon>Pterygota</taxon>
        <taxon>Neoptera</taxon>
        <taxon>Endopterygota</taxon>
        <taxon>Hymenoptera</taxon>
        <taxon>Apocrita</taxon>
        <taxon>Ichneumonoidea</taxon>
        <taxon>Braconidae</taxon>
        <taxon>Opiinae</taxon>
        <taxon>Fopius</taxon>
    </lineage>
</organism>
<dbReference type="RefSeq" id="XP_011297884.1">
    <property type="nucleotide sequence ID" value="XM_011299582.1"/>
</dbReference>
<dbReference type="InterPro" id="IPR025110">
    <property type="entry name" value="AMP-bd_C"/>
</dbReference>
<dbReference type="AlphaFoldDB" id="A0A0C9QD54"/>
<dbReference type="Pfam" id="PF13193">
    <property type="entry name" value="AMP-binding_C"/>
    <property type="match status" value="1"/>
</dbReference>
<dbReference type="OrthoDB" id="10253869at2759"/>
<dbReference type="InterPro" id="IPR045851">
    <property type="entry name" value="AMP-bd_C_sf"/>
</dbReference>
<evidence type="ECO:0000313" key="7">
    <source>
        <dbReference type="EMBL" id="JAG71006.1"/>
    </source>
</evidence>
<dbReference type="InterPro" id="IPR042099">
    <property type="entry name" value="ANL_N_sf"/>
</dbReference>
<evidence type="ECO:0000256" key="3">
    <source>
        <dbReference type="ARBA" id="ARBA00022598"/>
    </source>
</evidence>
<keyword evidence="3 9" id="KW-0436">Ligase</keyword>
<feature type="domain" description="AMP-binding enzyme C-terminal" evidence="6">
    <location>
        <begin position="450"/>
        <end position="525"/>
    </location>
</feature>
<dbReference type="EMBL" id="GBYB01001239">
    <property type="protein sequence ID" value="JAG71006.1"/>
    <property type="molecule type" value="Transcribed_RNA"/>
</dbReference>
<evidence type="ECO:0000256" key="4">
    <source>
        <dbReference type="ARBA" id="ARBA00023140"/>
    </source>
</evidence>
<sequence>MSEKKVQDDFKYDSGVWTGCIDPPGDSRRTLGRILLSCMRNRPEHVGQIDGDTGEEDTYASMSDRAVRCALWFNKQNLKSRDCIAICTDNHLNTVVPVLAAIFTGIIFHPWWDMNLDQDTVRHFLKLGEPKVVFIDEEISEVVEKVIDDLGMETKIVTFQDAPRGNSLQAILKEQELEEVERFDCTDIEDANQPGIFMCTSGSTGYPKCVVQSYNWLEKCLDIFPEESTSDNTILWFSKISWTAAVAGNLGAIRHSATVILNKSGTVNAACAITEKYKIKCMVMTTAIASELFRREERSHDLSSVKYVIYGGSTVTENLDSSLRTLFPNACLVLAYGATEVGICLRRRESSKKFGSSGRVQKNFQIKVVDPETGRTCGKNERGEIRVRAPNVMFHYHKDPESTQKVVDSDGWYCSGDFGYYDADGDFFIIDRLGDVIKYKIILPVVPSVVENVILKYPGVSDAAVVAKPDALDVEQPMAFVTINAGYNVTETAIIKFVEDHLPDHMKLRGGVKILEKMPRVHSGKISRKCLREMAKAFAEL</sequence>
<dbReference type="PANTHER" id="PTHR24096:SF149">
    <property type="entry name" value="AMP-BINDING DOMAIN-CONTAINING PROTEIN-RELATED"/>
    <property type="match status" value="1"/>
</dbReference>
<dbReference type="GO" id="GO:0016405">
    <property type="term" value="F:CoA-ligase activity"/>
    <property type="evidence" value="ECO:0007669"/>
    <property type="project" value="TreeGrafter"/>
</dbReference>
<name>A0A0C9QD54_9HYME</name>
<evidence type="ECO:0000313" key="9">
    <source>
        <dbReference type="RefSeq" id="XP_011297884.1"/>
    </source>
</evidence>
<protein>
    <submittedName>
        <fullName evidence="9">4-coumarate--CoA ligase 1</fullName>
    </submittedName>
    <submittedName>
        <fullName evidence="7">LUCI_8 protein</fullName>
    </submittedName>
</protein>
<dbReference type="Gene3D" id="3.30.300.30">
    <property type="match status" value="1"/>
</dbReference>
<evidence type="ECO:0000259" key="5">
    <source>
        <dbReference type="Pfam" id="PF00501"/>
    </source>
</evidence>
<keyword evidence="8" id="KW-1185">Reference proteome</keyword>
<dbReference type="InterPro" id="IPR020845">
    <property type="entry name" value="AMP-binding_CS"/>
</dbReference>
<dbReference type="InterPro" id="IPR000873">
    <property type="entry name" value="AMP-dep_synth/lig_dom"/>
</dbReference>